<keyword evidence="4" id="KW-1185">Reference proteome</keyword>
<keyword evidence="2" id="KW-0732">Signal</keyword>
<reference evidence="4" key="2">
    <citation type="submission" date="2008-08" db="EMBL/GenBank/DDBJ databases">
        <authorList>
            <consortium name="Diatom Consortium"/>
            <person name="Grigoriev I."/>
            <person name="Grimwood J."/>
            <person name="Kuo A."/>
            <person name="Otillar R.P."/>
            <person name="Salamov A."/>
            <person name="Detter J.C."/>
            <person name="Lindquist E."/>
            <person name="Shapiro H."/>
            <person name="Lucas S."/>
            <person name="Glavina del Rio T."/>
            <person name="Pitluck S."/>
            <person name="Rokhsar D."/>
            <person name="Bowler C."/>
        </authorList>
    </citation>
    <scope>GENOME REANNOTATION</scope>
    <source>
        <strain evidence="4">CCAP 1055/1</strain>
    </source>
</reference>
<feature type="signal peptide" evidence="2">
    <location>
        <begin position="1"/>
        <end position="15"/>
    </location>
</feature>
<evidence type="ECO:0000256" key="1">
    <source>
        <dbReference type="SAM" id="MobiDB-lite"/>
    </source>
</evidence>
<dbReference type="EMBL" id="CM000630">
    <property type="protein sequence ID" value="EEC43261.1"/>
    <property type="molecule type" value="Genomic_DNA"/>
</dbReference>
<gene>
    <name evidence="3" type="ORF">PHATRDRAFT_50256</name>
</gene>
<reference evidence="3 4" key="1">
    <citation type="journal article" date="2008" name="Nature">
        <title>The Phaeodactylum genome reveals the evolutionary history of diatom genomes.</title>
        <authorList>
            <person name="Bowler C."/>
            <person name="Allen A.E."/>
            <person name="Badger J.H."/>
            <person name="Grimwood J."/>
            <person name="Jabbari K."/>
            <person name="Kuo A."/>
            <person name="Maheswari U."/>
            <person name="Martens C."/>
            <person name="Maumus F."/>
            <person name="Otillar R.P."/>
            <person name="Rayko E."/>
            <person name="Salamov A."/>
            <person name="Vandepoele K."/>
            <person name="Beszteri B."/>
            <person name="Gruber A."/>
            <person name="Heijde M."/>
            <person name="Katinka M."/>
            <person name="Mock T."/>
            <person name="Valentin K."/>
            <person name="Verret F."/>
            <person name="Berges J.A."/>
            <person name="Brownlee C."/>
            <person name="Cadoret J.P."/>
            <person name="Chiovitti A."/>
            <person name="Choi C.J."/>
            <person name="Coesel S."/>
            <person name="De Martino A."/>
            <person name="Detter J.C."/>
            <person name="Durkin C."/>
            <person name="Falciatore A."/>
            <person name="Fournet J."/>
            <person name="Haruta M."/>
            <person name="Huysman M.J."/>
            <person name="Jenkins B.D."/>
            <person name="Jiroutova K."/>
            <person name="Jorgensen R.E."/>
            <person name="Joubert Y."/>
            <person name="Kaplan A."/>
            <person name="Kroger N."/>
            <person name="Kroth P.G."/>
            <person name="La Roche J."/>
            <person name="Lindquist E."/>
            <person name="Lommer M."/>
            <person name="Martin-Jezequel V."/>
            <person name="Lopez P.J."/>
            <person name="Lucas S."/>
            <person name="Mangogna M."/>
            <person name="McGinnis K."/>
            <person name="Medlin L.K."/>
            <person name="Montsant A."/>
            <person name="Oudot-Le Secq M.P."/>
            <person name="Napoli C."/>
            <person name="Obornik M."/>
            <person name="Parker M.S."/>
            <person name="Petit J.L."/>
            <person name="Porcel B.M."/>
            <person name="Poulsen N."/>
            <person name="Robison M."/>
            <person name="Rychlewski L."/>
            <person name="Rynearson T.A."/>
            <person name="Schmutz J."/>
            <person name="Shapiro H."/>
            <person name="Siaut M."/>
            <person name="Stanley M."/>
            <person name="Sussman M.R."/>
            <person name="Taylor A.R."/>
            <person name="Vardi A."/>
            <person name="von Dassow P."/>
            <person name="Vyverman W."/>
            <person name="Willis A."/>
            <person name="Wyrwicz L.S."/>
            <person name="Rokhsar D.S."/>
            <person name="Weissenbach J."/>
            <person name="Armbrust E.V."/>
            <person name="Green B.R."/>
            <person name="Van de Peer Y."/>
            <person name="Grigoriev I.V."/>
        </authorList>
    </citation>
    <scope>NUCLEOTIDE SEQUENCE [LARGE SCALE GENOMIC DNA]</scope>
    <source>
        <strain evidence="3 4">CCAP 1055/1</strain>
    </source>
</reference>
<evidence type="ECO:0000313" key="4">
    <source>
        <dbReference type="Proteomes" id="UP000000759"/>
    </source>
</evidence>
<proteinExistence type="predicted"/>
<dbReference type="eggNOG" id="ENOG502S4WB">
    <property type="taxonomic scope" value="Eukaryota"/>
</dbReference>
<dbReference type="HOGENOM" id="CLU_095464_0_0_1"/>
<dbReference type="InParanoid" id="B7GDH0"/>
<dbReference type="GeneID" id="7199026"/>
<accession>B7GDH0</accession>
<sequence length="175" mass="19820">MKSAAFLLFLSAAAAFAPQRRTQSFISSKNMGYVPDGMSPEEYRKLRQKEQDKVKNKRFGAFGPQTFKSRSMQAFQKDLEEGKGGHLMPVFNAKEKLKSGKIKKEDIPYMQRLGAWDNSDVQNAKKKQWRGSDKKYNQNADQGGIGWSGNTPVRGPQSISKSEQKTPKKKFFGLF</sequence>
<dbReference type="OrthoDB" id="38535at2759"/>
<protein>
    <submittedName>
        <fullName evidence="3">Uncharacterized protein</fullName>
    </submittedName>
</protein>
<dbReference type="RefSeq" id="XP_002185129.1">
    <property type="nucleotide sequence ID" value="XM_002185093.1"/>
</dbReference>
<name>B7GDH0_PHATC</name>
<dbReference type="KEGG" id="pti:PHATRDRAFT_50256"/>
<feature type="region of interest" description="Disordered" evidence="1">
    <location>
        <begin position="120"/>
        <end position="175"/>
    </location>
</feature>
<organism evidence="3 4">
    <name type="scientific">Phaeodactylum tricornutum (strain CCAP 1055/1)</name>
    <dbReference type="NCBI Taxonomy" id="556484"/>
    <lineage>
        <taxon>Eukaryota</taxon>
        <taxon>Sar</taxon>
        <taxon>Stramenopiles</taxon>
        <taxon>Ochrophyta</taxon>
        <taxon>Bacillariophyta</taxon>
        <taxon>Bacillariophyceae</taxon>
        <taxon>Bacillariophycidae</taxon>
        <taxon>Naviculales</taxon>
        <taxon>Phaeodactylaceae</taxon>
        <taxon>Phaeodactylum</taxon>
    </lineage>
</organism>
<feature type="chain" id="PRO_5012113032" evidence="2">
    <location>
        <begin position="16"/>
        <end position="175"/>
    </location>
</feature>
<evidence type="ECO:0000313" key="3">
    <source>
        <dbReference type="EMBL" id="EEC43261.1"/>
    </source>
</evidence>
<dbReference type="PaxDb" id="2850-Phatr50256"/>
<dbReference type="AlphaFoldDB" id="B7GDH0"/>
<evidence type="ECO:0000256" key="2">
    <source>
        <dbReference type="SAM" id="SignalP"/>
    </source>
</evidence>
<dbReference type="Proteomes" id="UP000000759">
    <property type="component" value="Chromosome 28"/>
</dbReference>